<dbReference type="GeneID" id="39419674"/>
<protein>
    <submittedName>
        <fullName evidence="1">Uncharacterized protein</fullName>
    </submittedName>
</protein>
<keyword evidence="2" id="KW-1185">Reference proteome</keyword>
<gene>
    <name evidence="1" type="ORF">NFRAN_0080</name>
</gene>
<reference evidence="1 2" key="1">
    <citation type="submission" date="2019-02" db="EMBL/GenBank/DDBJ databases">
        <authorList>
            <person name="Lehtovirta-Morley E L."/>
        </authorList>
    </citation>
    <scope>NUCLEOTIDE SEQUENCE [LARGE SCALE GENOMIC DNA]</scope>
    <source>
        <strain evidence="1">NFRAN1</strain>
    </source>
</reference>
<dbReference type="EMBL" id="LR216287">
    <property type="protein sequence ID" value="VFJ12401.1"/>
    <property type="molecule type" value="Genomic_DNA"/>
</dbReference>
<dbReference type="RefSeq" id="WP_134482545.1">
    <property type="nucleotide sequence ID" value="NZ_LR216287.1"/>
</dbReference>
<dbReference type="KEGG" id="nfn:NFRAN_0080"/>
<sequence length="121" mass="14281">MTIHFYGVYEPHGRLVVDERKEELVKINNSASKESYDKFREILDDIQSNLEDVITGSITLPINQRRVTESNVQWFIENKCNEFGQEEYRLNKYYSVGIRQGDKHTFPDMFYVIVLLDKVKG</sequence>
<evidence type="ECO:0000313" key="2">
    <source>
        <dbReference type="Proteomes" id="UP000294299"/>
    </source>
</evidence>
<proteinExistence type="predicted"/>
<accession>A0A484I5M7</accession>
<name>A0A484I5M7_9ARCH</name>
<evidence type="ECO:0000313" key="1">
    <source>
        <dbReference type="EMBL" id="VFJ12401.1"/>
    </source>
</evidence>
<dbReference type="AlphaFoldDB" id="A0A484I5M7"/>
<dbReference type="Proteomes" id="UP000294299">
    <property type="component" value="Chromosome NFRAN"/>
</dbReference>
<organism evidence="1 2">
    <name type="scientific">Candidatus Nitrosocosmicus franklandianus</name>
    <dbReference type="NCBI Taxonomy" id="1798806"/>
    <lineage>
        <taxon>Archaea</taxon>
        <taxon>Nitrososphaerota</taxon>
        <taxon>Nitrososphaeria</taxon>
        <taxon>Nitrososphaerales</taxon>
        <taxon>Nitrososphaeraceae</taxon>
        <taxon>Candidatus Nitrosocosmicus</taxon>
    </lineage>
</organism>